<feature type="region of interest" description="Disordered" evidence="2">
    <location>
        <begin position="286"/>
        <end position="332"/>
    </location>
</feature>
<reference evidence="4 5" key="1">
    <citation type="submission" date="2019-01" db="EMBL/GenBank/DDBJ databases">
        <title>A draft genome assembly of the solar-powered sea slug Elysia chlorotica.</title>
        <authorList>
            <person name="Cai H."/>
            <person name="Li Q."/>
            <person name="Fang X."/>
            <person name="Li J."/>
            <person name="Curtis N.E."/>
            <person name="Altenburger A."/>
            <person name="Shibata T."/>
            <person name="Feng M."/>
            <person name="Maeda T."/>
            <person name="Schwartz J.A."/>
            <person name="Shigenobu S."/>
            <person name="Lundholm N."/>
            <person name="Nishiyama T."/>
            <person name="Yang H."/>
            <person name="Hasebe M."/>
            <person name="Li S."/>
            <person name="Pierce S.K."/>
            <person name="Wang J."/>
        </authorList>
    </citation>
    <scope>NUCLEOTIDE SEQUENCE [LARGE SCALE GENOMIC DNA]</scope>
    <source>
        <strain evidence="4">EC2010</strain>
        <tissue evidence="4">Whole organism of an adult</tissue>
    </source>
</reference>
<feature type="compositionally biased region" description="Low complexity" evidence="2">
    <location>
        <begin position="294"/>
        <end position="306"/>
    </location>
</feature>
<dbReference type="PANTHER" id="PTHR14454:SF11">
    <property type="entry name" value="SERRANO, ISOFORM F"/>
    <property type="match status" value="1"/>
</dbReference>
<sequence>MGQTLIIPYDYAGWFEVIPSDFSRATCYTSIDAVAQAMPASFFTRSNLKGIRVEGEDDHQKYLERKIAAGSVLKTNGTFKAKWKTRAQTGLFKKKTKEWDMEEVTYLKCIDHDSLEILVPITHKGKFNAIYEKGKLTPNAVYSMKNILDDLSLPVMVRLLFGKAPVVPCIFTGTLILRETAVDDAIIGSSILNQRNVLFEIPLNAPVKVKYTSSDEHFAETDSYRDAKKLCRKYSDLFSTMIKLSAQADSSQKVIQHVPTDPSLMRDVDEALRALDLITDISLTSEPKDHLLDPSDSSSQGSYDQQNPIPKEAVLEAQRDSDYKSREFQTHV</sequence>
<evidence type="ECO:0000313" key="4">
    <source>
        <dbReference type="EMBL" id="RUS83351.1"/>
    </source>
</evidence>
<evidence type="ECO:0000256" key="2">
    <source>
        <dbReference type="SAM" id="MobiDB-lite"/>
    </source>
</evidence>
<feature type="compositionally biased region" description="Basic and acidic residues" evidence="2">
    <location>
        <begin position="313"/>
        <end position="332"/>
    </location>
</feature>
<dbReference type="EMBL" id="RQTK01000247">
    <property type="protein sequence ID" value="RUS83351.1"/>
    <property type="molecule type" value="Genomic_DNA"/>
</dbReference>
<organism evidence="4 5">
    <name type="scientific">Elysia chlorotica</name>
    <name type="common">Eastern emerald elysia</name>
    <name type="synonym">Sea slug</name>
    <dbReference type="NCBI Taxonomy" id="188477"/>
    <lineage>
        <taxon>Eukaryota</taxon>
        <taxon>Metazoa</taxon>
        <taxon>Spiralia</taxon>
        <taxon>Lophotrochozoa</taxon>
        <taxon>Mollusca</taxon>
        <taxon>Gastropoda</taxon>
        <taxon>Heterobranchia</taxon>
        <taxon>Euthyneura</taxon>
        <taxon>Panpulmonata</taxon>
        <taxon>Sacoglossa</taxon>
        <taxon>Placobranchoidea</taxon>
        <taxon>Plakobranchidae</taxon>
        <taxon>Elysia</taxon>
    </lineage>
</organism>
<gene>
    <name evidence="4" type="ORF">EGW08_008898</name>
</gene>
<dbReference type="Pfam" id="PF12736">
    <property type="entry name" value="CABIT"/>
    <property type="match status" value="1"/>
</dbReference>
<proteinExistence type="predicted"/>
<dbReference type="PANTHER" id="PTHR14454">
    <property type="entry name" value="GRB2-ASSOCIATED AND REGULATOR OF MAPK PROTEIN FAMILY MEMBER"/>
    <property type="match status" value="1"/>
</dbReference>
<comment type="caution">
    <text evidence="4">The sequence shown here is derived from an EMBL/GenBank/DDBJ whole genome shotgun (WGS) entry which is preliminary data.</text>
</comment>
<protein>
    <recommendedName>
        <fullName evidence="3">CABIT domain-containing protein</fullName>
    </recommendedName>
</protein>
<dbReference type="STRING" id="188477.A0A433TP98"/>
<dbReference type="InterPro" id="IPR025946">
    <property type="entry name" value="CABIT_dom"/>
</dbReference>
<dbReference type="OrthoDB" id="6076990at2759"/>
<dbReference type="InterPro" id="IPR052281">
    <property type="entry name" value="GAREM"/>
</dbReference>
<evidence type="ECO:0000259" key="3">
    <source>
        <dbReference type="Pfam" id="PF12736"/>
    </source>
</evidence>
<name>A0A433TP98_ELYCH</name>
<keyword evidence="5" id="KW-1185">Reference proteome</keyword>
<keyword evidence="1" id="KW-0597">Phosphoprotein</keyword>
<evidence type="ECO:0000313" key="5">
    <source>
        <dbReference type="Proteomes" id="UP000271974"/>
    </source>
</evidence>
<dbReference type="AlphaFoldDB" id="A0A433TP98"/>
<dbReference type="Proteomes" id="UP000271974">
    <property type="component" value="Unassembled WGS sequence"/>
</dbReference>
<accession>A0A433TP98</accession>
<feature type="domain" description="CABIT" evidence="3">
    <location>
        <begin position="2"/>
        <end position="210"/>
    </location>
</feature>
<evidence type="ECO:0000256" key="1">
    <source>
        <dbReference type="ARBA" id="ARBA00022553"/>
    </source>
</evidence>